<gene>
    <name evidence="8" type="ORF">HNQ51_000809</name>
</gene>
<dbReference type="InterPro" id="IPR036271">
    <property type="entry name" value="Tet_transcr_reg_TetR-rel_C_sf"/>
</dbReference>
<organism evidence="8 9">
    <name type="scientific">Inhella inkyongensis</name>
    <dbReference type="NCBI Taxonomy" id="392593"/>
    <lineage>
        <taxon>Bacteria</taxon>
        <taxon>Pseudomonadati</taxon>
        <taxon>Pseudomonadota</taxon>
        <taxon>Betaproteobacteria</taxon>
        <taxon>Burkholderiales</taxon>
        <taxon>Sphaerotilaceae</taxon>
        <taxon>Inhella</taxon>
    </lineage>
</organism>
<protein>
    <submittedName>
        <fullName evidence="8">AcrR family transcriptional regulator</fullName>
    </submittedName>
</protein>
<accession>A0A840S372</accession>
<dbReference type="InterPro" id="IPR050109">
    <property type="entry name" value="HTH-type_TetR-like_transc_reg"/>
</dbReference>
<dbReference type="PRINTS" id="PR00455">
    <property type="entry name" value="HTHTETR"/>
</dbReference>
<dbReference type="SUPFAM" id="SSF48498">
    <property type="entry name" value="Tetracyclin repressor-like, C-terminal domain"/>
    <property type="match status" value="1"/>
</dbReference>
<evidence type="ECO:0000256" key="2">
    <source>
        <dbReference type="ARBA" id="ARBA00023015"/>
    </source>
</evidence>
<feature type="domain" description="HTH tetR-type" evidence="7">
    <location>
        <begin position="31"/>
        <end position="91"/>
    </location>
</feature>
<evidence type="ECO:0000313" key="9">
    <source>
        <dbReference type="Proteomes" id="UP000554837"/>
    </source>
</evidence>
<feature type="DNA-binding region" description="H-T-H motif" evidence="5">
    <location>
        <begin position="54"/>
        <end position="73"/>
    </location>
</feature>
<keyword evidence="1" id="KW-0678">Repressor</keyword>
<feature type="region of interest" description="Disordered" evidence="6">
    <location>
        <begin position="228"/>
        <end position="247"/>
    </location>
</feature>
<dbReference type="InterPro" id="IPR015292">
    <property type="entry name" value="Tscrpt_reg_YbiH_C"/>
</dbReference>
<dbReference type="InterPro" id="IPR009057">
    <property type="entry name" value="Homeodomain-like_sf"/>
</dbReference>
<keyword evidence="9" id="KW-1185">Reference proteome</keyword>
<dbReference type="Pfam" id="PF00440">
    <property type="entry name" value="TetR_N"/>
    <property type="match status" value="1"/>
</dbReference>
<feature type="region of interest" description="Disordered" evidence="6">
    <location>
        <begin position="1"/>
        <end position="33"/>
    </location>
</feature>
<dbReference type="PANTHER" id="PTHR30055">
    <property type="entry name" value="HTH-TYPE TRANSCRIPTIONAL REGULATOR RUTR"/>
    <property type="match status" value="1"/>
</dbReference>
<dbReference type="PANTHER" id="PTHR30055:SF235">
    <property type="entry name" value="TRANSCRIPTIONAL REGULATORY PROTEIN"/>
    <property type="match status" value="1"/>
</dbReference>
<dbReference type="Gene3D" id="1.10.10.60">
    <property type="entry name" value="Homeodomain-like"/>
    <property type="match status" value="1"/>
</dbReference>
<dbReference type="Proteomes" id="UP000554837">
    <property type="component" value="Unassembled WGS sequence"/>
</dbReference>
<evidence type="ECO:0000256" key="1">
    <source>
        <dbReference type="ARBA" id="ARBA00022491"/>
    </source>
</evidence>
<dbReference type="Pfam" id="PF09209">
    <property type="entry name" value="CecR_C"/>
    <property type="match status" value="1"/>
</dbReference>
<dbReference type="EMBL" id="JACHHO010000001">
    <property type="protein sequence ID" value="MBB5203516.1"/>
    <property type="molecule type" value="Genomic_DNA"/>
</dbReference>
<keyword evidence="4" id="KW-0804">Transcription</keyword>
<reference evidence="8 9" key="1">
    <citation type="submission" date="2020-08" db="EMBL/GenBank/DDBJ databases">
        <title>Genomic Encyclopedia of Type Strains, Phase IV (KMG-IV): sequencing the most valuable type-strain genomes for metagenomic binning, comparative biology and taxonomic classification.</title>
        <authorList>
            <person name="Goeker M."/>
        </authorList>
    </citation>
    <scope>NUCLEOTIDE SEQUENCE [LARGE SCALE GENOMIC DNA]</scope>
    <source>
        <strain evidence="8 9">DSM 23958</strain>
    </source>
</reference>
<dbReference type="RefSeq" id="WP_138857434.1">
    <property type="nucleotide sequence ID" value="NZ_CP040709.1"/>
</dbReference>
<dbReference type="SUPFAM" id="SSF46689">
    <property type="entry name" value="Homeodomain-like"/>
    <property type="match status" value="1"/>
</dbReference>
<keyword evidence="2" id="KW-0805">Transcription regulation</keyword>
<proteinExistence type="predicted"/>
<evidence type="ECO:0000256" key="4">
    <source>
        <dbReference type="ARBA" id="ARBA00023163"/>
    </source>
</evidence>
<dbReference type="InterPro" id="IPR023772">
    <property type="entry name" value="DNA-bd_HTH_TetR-type_CS"/>
</dbReference>
<name>A0A840S372_9BURK</name>
<dbReference type="OrthoDB" id="9789566at2"/>
<dbReference type="AlphaFoldDB" id="A0A840S372"/>
<evidence type="ECO:0000256" key="5">
    <source>
        <dbReference type="PROSITE-ProRule" id="PRU00335"/>
    </source>
</evidence>
<dbReference type="GO" id="GO:0000976">
    <property type="term" value="F:transcription cis-regulatory region binding"/>
    <property type="evidence" value="ECO:0007669"/>
    <property type="project" value="TreeGrafter"/>
</dbReference>
<dbReference type="PROSITE" id="PS50977">
    <property type="entry name" value="HTH_TETR_2"/>
    <property type="match status" value="1"/>
</dbReference>
<comment type="caution">
    <text evidence="8">The sequence shown here is derived from an EMBL/GenBank/DDBJ whole genome shotgun (WGS) entry which is preliminary data.</text>
</comment>
<evidence type="ECO:0000256" key="6">
    <source>
        <dbReference type="SAM" id="MobiDB-lite"/>
    </source>
</evidence>
<evidence type="ECO:0000256" key="3">
    <source>
        <dbReference type="ARBA" id="ARBA00023125"/>
    </source>
</evidence>
<dbReference type="Gene3D" id="1.10.357.10">
    <property type="entry name" value="Tetracycline Repressor, domain 2"/>
    <property type="match status" value="1"/>
</dbReference>
<feature type="compositionally biased region" description="Basic residues" evidence="6">
    <location>
        <begin position="228"/>
        <end position="240"/>
    </location>
</feature>
<dbReference type="PROSITE" id="PS01081">
    <property type="entry name" value="HTH_TETR_1"/>
    <property type="match status" value="1"/>
</dbReference>
<sequence length="247" mass="27266">MRAKPEPVSNTRTGVDSAPKRRGRPAQKSEGEARQRLLAAAATLFAEQGFAETSTREICTAAGLNAGAIHYHFGDKDGLYRAVLSAPLDAVTRVKLGFDAEHLSLREGLSLFFEGFLGDLVSSQEIRLHLREMTQPSPVYAQTVVDYIGPNKRALSALLARHIGTQADDEVVLQLGYGLVAMAQDYCMSRAFMKLLTPNYLSDPDALDRIRTRLLDWAEVLVEFERQRRAKPPAKPRRKSTAPGSKT</sequence>
<dbReference type="InterPro" id="IPR001647">
    <property type="entry name" value="HTH_TetR"/>
</dbReference>
<evidence type="ECO:0000259" key="7">
    <source>
        <dbReference type="PROSITE" id="PS50977"/>
    </source>
</evidence>
<dbReference type="GO" id="GO:0003700">
    <property type="term" value="F:DNA-binding transcription factor activity"/>
    <property type="evidence" value="ECO:0007669"/>
    <property type="project" value="TreeGrafter"/>
</dbReference>
<evidence type="ECO:0000313" key="8">
    <source>
        <dbReference type="EMBL" id="MBB5203516.1"/>
    </source>
</evidence>
<keyword evidence="3 5" id="KW-0238">DNA-binding</keyword>